<proteinExistence type="predicted"/>
<gene>
    <name evidence="1" type="ORF">PACLA_8A023672</name>
</gene>
<dbReference type="EMBL" id="CACRXK020036097">
    <property type="protein sequence ID" value="CAB4044761.1"/>
    <property type="molecule type" value="Genomic_DNA"/>
</dbReference>
<reference evidence="1" key="1">
    <citation type="submission" date="2020-04" db="EMBL/GenBank/DDBJ databases">
        <authorList>
            <person name="Alioto T."/>
            <person name="Alioto T."/>
            <person name="Gomez Garrido J."/>
        </authorList>
    </citation>
    <scope>NUCLEOTIDE SEQUENCE</scope>
    <source>
        <strain evidence="1">A484AB</strain>
    </source>
</reference>
<evidence type="ECO:0000313" key="1">
    <source>
        <dbReference type="EMBL" id="CAB4044761.1"/>
    </source>
</evidence>
<name>A0A7D9MDK6_PARCT</name>
<dbReference type="Proteomes" id="UP001152795">
    <property type="component" value="Unassembled WGS sequence"/>
</dbReference>
<sequence>MPSPYHICLAWTGEYEALKKLLSEDLKLTGIWEQPGGDKKVFRTNDTSISWRKSKSLLHLKGTDAGKITQLLCTKICEYLNAVSKTNNMIISDCSCQTESNISQSCLCKCKDTCHDIEGLKSSLKVTSEAIQSLSKAVSHIAETFTHFQEDMHVKINRGNKSKTTRKRYLQESLQEFNMQESSNNHNSIETI</sequence>
<evidence type="ECO:0000313" key="2">
    <source>
        <dbReference type="Proteomes" id="UP001152795"/>
    </source>
</evidence>
<accession>A0A7D9MDK6</accession>
<dbReference type="AlphaFoldDB" id="A0A7D9MDK6"/>
<protein>
    <submittedName>
        <fullName evidence="1">Uncharacterized protein</fullName>
    </submittedName>
</protein>
<comment type="caution">
    <text evidence="1">The sequence shown here is derived from an EMBL/GenBank/DDBJ whole genome shotgun (WGS) entry which is preliminary data.</text>
</comment>
<keyword evidence="2" id="KW-1185">Reference proteome</keyword>
<organism evidence="1 2">
    <name type="scientific">Paramuricea clavata</name>
    <name type="common">Red gorgonian</name>
    <name type="synonym">Violescent sea-whip</name>
    <dbReference type="NCBI Taxonomy" id="317549"/>
    <lineage>
        <taxon>Eukaryota</taxon>
        <taxon>Metazoa</taxon>
        <taxon>Cnidaria</taxon>
        <taxon>Anthozoa</taxon>
        <taxon>Octocorallia</taxon>
        <taxon>Malacalcyonacea</taxon>
        <taxon>Plexauridae</taxon>
        <taxon>Paramuricea</taxon>
    </lineage>
</organism>